<evidence type="ECO:0000313" key="1">
    <source>
        <dbReference type="EMBL" id="PIT12257.1"/>
    </source>
</evidence>
<dbReference type="Proteomes" id="UP000231293">
    <property type="component" value="Unassembled WGS sequence"/>
</dbReference>
<protein>
    <submittedName>
        <fullName evidence="1">Uncharacterized protein</fullName>
    </submittedName>
</protein>
<comment type="caution">
    <text evidence="1">The sequence shown here is derived from an EMBL/GenBank/DDBJ whole genome shotgun (WGS) entry which is preliminary data.</text>
</comment>
<reference evidence="1 2" key="1">
    <citation type="journal article" date="2017" name="MBio">
        <title>Type VI secretion-mediated competition in the bee gut microbiome.</title>
        <authorList>
            <person name="Steele M.I."/>
            <person name="Kwong W.K."/>
            <person name="Powell J.E."/>
            <person name="Whiteley M."/>
            <person name="Moran N.A."/>
        </authorList>
    </citation>
    <scope>NUCLEOTIDE SEQUENCE [LARGE SCALE GENOMIC DNA]</scope>
    <source>
        <strain evidence="1 2">App2-2</strain>
    </source>
</reference>
<dbReference type="EMBL" id="MDVB01000118">
    <property type="protein sequence ID" value="PIT12257.1"/>
    <property type="molecule type" value="Genomic_DNA"/>
</dbReference>
<dbReference type="AlphaFoldDB" id="A0A2N9WQW8"/>
<proteinExistence type="predicted"/>
<accession>A0A2N9WQW8</accession>
<organism evidence="1 2">
    <name type="scientific">Snodgrassella alvi</name>
    <dbReference type="NCBI Taxonomy" id="1196083"/>
    <lineage>
        <taxon>Bacteria</taxon>
        <taxon>Pseudomonadati</taxon>
        <taxon>Pseudomonadota</taxon>
        <taxon>Betaproteobacteria</taxon>
        <taxon>Neisseriales</taxon>
        <taxon>Neisseriaceae</taxon>
        <taxon>Snodgrassella</taxon>
    </lineage>
</organism>
<sequence>MLKSTISSKTFKILENQYQLNNADLKRISLQVMVNFPYPKARNYFHKYFNIEPEFVIKLLCWYGKKKISK</sequence>
<gene>
    <name evidence="1" type="ORF">BGI32_09765</name>
</gene>
<name>A0A2N9WQW8_9NEIS</name>
<evidence type="ECO:0000313" key="2">
    <source>
        <dbReference type="Proteomes" id="UP000231293"/>
    </source>
</evidence>